<protein>
    <submittedName>
        <fullName evidence="2">AraC family transcriptional regulator</fullName>
    </submittedName>
</protein>
<dbReference type="Gene3D" id="3.20.80.10">
    <property type="entry name" value="Regulatory factor, effector binding domain"/>
    <property type="match status" value="1"/>
</dbReference>
<dbReference type="InterPro" id="IPR029441">
    <property type="entry name" value="Cass2"/>
</dbReference>
<dbReference type="RefSeq" id="WP_130107836.1">
    <property type="nucleotide sequence ID" value="NZ_CP025781.1"/>
</dbReference>
<dbReference type="SUPFAM" id="SSF55136">
    <property type="entry name" value="Probable bacterial effector-binding domain"/>
    <property type="match status" value="1"/>
</dbReference>
<organism evidence="2 3">
    <name type="scientific">Iodobacter fluviatilis</name>
    <dbReference type="NCBI Taxonomy" id="537"/>
    <lineage>
        <taxon>Bacteria</taxon>
        <taxon>Pseudomonadati</taxon>
        <taxon>Pseudomonadota</taxon>
        <taxon>Betaproteobacteria</taxon>
        <taxon>Neisseriales</taxon>
        <taxon>Chitinibacteraceae</taxon>
        <taxon>Iodobacter</taxon>
    </lineage>
</organism>
<reference evidence="2 3" key="1">
    <citation type="submission" date="2018-01" db="EMBL/GenBank/DDBJ databases">
        <title>Genome sequence of Iodobacter sp. strain PCH194 isolated from Indian Trans-Himalaya.</title>
        <authorList>
            <person name="Kumar V."/>
            <person name="Thakur V."/>
            <person name="Kumar S."/>
            <person name="Singh D."/>
        </authorList>
    </citation>
    <scope>NUCLEOTIDE SEQUENCE [LARGE SCALE GENOMIC DNA]</scope>
    <source>
        <strain evidence="2 3">PCH194</strain>
    </source>
</reference>
<dbReference type="AlphaFoldDB" id="A0A7G3GDD7"/>
<proteinExistence type="predicted"/>
<accession>A0A7G3GDD7</accession>
<evidence type="ECO:0000259" key="1">
    <source>
        <dbReference type="SMART" id="SM00871"/>
    </source>
</evidence>
<dbReference type="Pfam" id="PF14526">
    <property type="entry name" value="Cass2"/>
    <property type="match status" value="1"/>
</dbReference>
<gene>
    <name evidence="2" type="ORF">C1H71_18510</name>
</gene>
<keyword evidence="3" id="KW-1185">Reference proteome</keyword>
<dbReference type="PANTHER" id="PTHR36444:SF2">
    <property type="entry name" value="TRANSCRIPTIONAL REGULATOR PROTEIN YOBU-RELATED"/>
    <property type="match status" value="1"/>
</dbReference>
<dbReference type="InterPro" id="IPR053182">
    <property type="entry name" value="YobU-like_regulator"/>
</dbReference>
<dbReference type="SMART" id="SM00871">
    <property type="entry name" value="AraC_E_bind"/>
    <property type="match status" value="1"/>
</dbReference>
<dbReference type="Proteomes" id="UP000515917">
    <property type="component" value="Chromosome"/>
</dbReference>
<dbReference type="KEGG" id="ifl:C1H71_18510"/>
<name>A0A7G3GDD7_9NEIS</name>
<dbReference type="EMBL" id="CP025781">
    <property type="protein sequence ID" value="QBC45331.1"/>
    <property type="molecule type" value="Genomic_DNA"/>
</dbReference>
<dbReference type="PANTHER" id="PTHR36444">
    <property type="entry name" value="TRANSCRIPTIONAL REGULATOR PROTEIN YOBU-RELATED"/>
    <property type="match status" value="1"/>
</dbReference>
<sequence>MQAKYVESFLVSGLRARTKNSDEFNPTTAQIPRLWGRFFSEGLMDKIPERIANSPIYGVYSSYESDANGQYDLTAGVATSAPSGDFSHAVIQAGQYLVFEVRGAMPAAVIQAWGQVWAYFEQNIQIKRSFISDYEAYLGPNEVHIYIGVVAA</sequence>
<feature type="domain" description="AraC effector-binding" evidence="1">
    <location>
        <begin position="1"/>
        <end position="150"/>
    </location>
</feature>
<dbReference type="InterPro" id="IPR010499">
    <property type="entry name" value="AraC_E-bd"/>
</dbReference>
<dbReference type="InterPro" id="IPR011256">
    <property type="entry name" value="Reg_factor_effector_dom_sf"/>
</dbReference>
<evidence type="ECO:0000313" key="2">
    <source>
        <dbReference type="EMBL" id="QBC45331.1"/>
    </source>
</evidence>
<evidence type="ECO:0000313" key="3">
    <source>
        <dbReference type="Proteomes" id="UP000515917"/>
    </source>
</evidence>